<dbReference type="AlphaFoldDB" id="A0A0N0BE18"/>
<feature type="compositionally biased region" description="Basic and acidic residues" evidence="1">
    <location>
        <begin position="39"/>
        <end position="69"/>
    </location>
</feature>
<evidence type="ECO:0000256" key="1">
    <source>
        <dbReference type="SAM" id="MobiDB-lite"/>
    </source>
</evidence>
<protein>
    <submittedName>
        <fullName evidence="2">Uncharacterized protein</fullName>
    </submittedName>
</protein>
<feature type="region of interest" description="Disordered" evidence="1">
    <location>
        <begin position="20"/>
        <end position="69"/>
    </location>
</feature>
<proteinExistence type="predicted"/>
<reference evidence="2 3" key="1">
    <citation type="submission" date="2015-07" db="EMBL/GenBank/DDBJ databases">
        <title>The genome of Melipona quadrifasciata.</title>
        <authorList>
            <person name="Pan H."/>
            <person name="Kapheim K."/>
        </authorList>
    </citation>
    <scope>NUCLEOTIDE SEQUENCE [LARGE SCALE GENOMIC DNA]</scope>
    <source>
        <strain evidence="2">0111107301</strain>
        <tissue evidence="2">Whole body</tissue>
    </source>
</reference>
<evidence type="ECO:0000313" key="3">
    <source>
        <dbReference type="Proteomes" id="UP000053105"/>
    </source>
</evidence>
<sequence length="214" mass="24647">MSLECLITLRGLLAIAAKQEGGRKRARDKNRKRNRKRVRIGEGRDPPKEGNRTLREHAAPDFKRSRQDSHKITRDIVNLQKSSKKNYKLITLAVFESNRIELLCRNFRLLHRKIESLMIALLHDALIKLNLKVSIILVILMIKKSTCSHDRELQTLTNYLEFRNTDRLIHLCLNKSHVSHGDNTLVGTAGAARSTSPSPTRRFQAQRPVFIRKS</sequence>
<organism evidence="2 3">
    <name type="scientific">Melipona quadrifasciata</name>
    <dbReference type="NCBI Taxonomy" id="166423"/>
    <lineage>
        <taxon>Eukaryota</taxon>
        <taxon>Metazoa</taxon>
        <taxon>Ecdysozoa</taxon>
        <taxon>Arthropoda</taxon>
        <taxon>Hexapoda</taxon>
        <taxon>Insecta</taxon>
        <taxon>Pterygota</taxon>
        <taxon>Neoptera</taxon>
        <taxon>Endopterygota</taxon>
        <taxon>Hymenoptera</taxon>
        <taxon>Apocrita</taxon>
        <taxon>Aculeata</taxon>
        <taxon>Apoidea</taxon>
        <taxon>Anthophila</taxon>
        <taxon>Apidae</taxon>
        <taxon>Melipona</taxon>
    </lineage>
</organism>
<dbReference type="Proteomes" id="UP000053105">
    <property type="component" value="Unassembled WGS sequence"/>
</dbReference>
<feature type="compositionally biased region" description="Basic residues" evidence="1">
    <location>
        <begin position="24"/>
        <end position="38"/>
    </location>
</feature>
<keyword evidence="3" id="KW-1185">Reference proteome</keyword>
<accession>A0A0N0BE18</accession>
<gene>
    <name evidence="2" type="ORF">WN51_03495</name>
</gene>
<name>A0A0N0BE18_9HYME</name>
<dbReference type="EMBL" id="KQ435844">
    <property type="protein sequence ID" value="KOX71261.1"/>
    <property type="molecule type" value="Genomic_DNA"/>
</dbReference>
<evidence type="ECO:0000313" key="2">
    <source>
        <dbReference type="EMBL" id="KOX71261.1"/>
    </source>
</evidence>